<evidence type="ECO:0000256" key="4">
    <source>
        <dbReference type="ARBA" id="ARBA00022840"/>
    </source>
</evidence>
<dbReference type="GO" id="GO:0005524">
    <property type="term" value="F:ATP binding"/>
    <property type="evidence" value="ECO:0007669"/>
    <property type="project" value="UniProtKB-KW"/>
</dbReference>
<dbReference type="SUPFAM" id="SSF55681">
    <property type="entry name" value="Class II aaRS and biotin synthetases"/>
    <property type="match status" value="1"/>
</dbReference>
<evidence type="ECO:0000256" key="9">
    <source>
        <dbReference type="ARBA" id="ARBA00071545"/>
    </source>
</evidence>
<evidence type="ECO:0000313" key="12">
    <source>
        <dbReference type="Proteomes" id="UP000678393"/>
    </source>
</evidence>
<dbReference type="InterPro" id="IPR050062">
    <property type="entry name" value="Pro-tRNA_synthetase"/>
</dbReference>
<dbReference type="Pfam" id="PF00587">
    <property type="entry name" value="tRNA-synt_2b"/>
    <property type="match status" value="1"/>
</dbReference>
<feature type="domain" description="Aminoacyl-transfer RNA synthetases class-II family profile" evidence="10">
    <location>
        <begin position="60"/>
        <end position="334"/>
    </location>
</feature>
<evidence type="ECO:0000256" key="6">
    <source>
        <dbReference type="ARBA" id="ARBA00023146"/>
    </source>
</evidence>
<dbReference type="InterPro" id="IPR045864">
    <property type="entry name" value="aa-tRNA-synth_II/BPL/LPL"/>
</dbReference>
<keyword evidence="2" id="KW-0436">Ligase</keyword>
<evidence type="ECO:0000256" key="5">
    <source>
        <dbReference type="ARBA" id="ARBA00022917"/>
    </source>
</evidence>
<name>A0A8S3YTR9_9EUPU</name>
<dbReference type="CDD" id="cd00779">
    <property type="entry name" value="ProRS_core_prok"/>
    <property type="match status" value="1"/>
</dbReference>
<dbReference type="PRINTS" id="PR01046">
    <property type="entry name" value="TRNASYNTHPRO"/>
</dbReference>
<dbReference type="GO" id="GO:0004827">
    <property type="term" value="F:proline-tRNA ligase activity"/>
    <property type="evidence" value="ECO:0007669"/>
    <property type="project" value="UniProtKB-EC"/>
</dbReference>
<dbReference type="Pfam" id="PF03129">
    <property type="entry name" value="HGTP_anticodon"/>
    <property type="match status" value="1"/>
</dbReference>
<keyword evidence="12" id="KW-1185">Reference proteome</keyword>
<dbReference type="GO" id="GO:0005739">
    <property type="term" value="C:mitochondrion"/>
    <property type="evidence" value="ECO:0007669"/>
    <property type="project" value="TreeGrafter"/>
</dbReference>
<dbReference type="OrthoDB" id="10267474at2759"/>
<reference evidence="11" key="1">
    <citation type="submission" date="2021-04" db="EMBL/GenBank/DDBJ databases">
        <authorList>
            <consortium name="Molecular Ecology Group"/>
        </authorList>
    </citation>
    <scope>NUCLEOTIDE SEQUENCE</scope>
</reference>
<dbReference type="InterPro" id="IPR002314">
    <property type="entry name" value="aa-tRNA-synt_IIb"/>
</dbReference>
<dbReference type="Gene3D" id="3.40.50.800">
    <property type="entry name" value="Anticodon-binding domain"/>
    <property type="match status" value="1"/>
</dbReference>
<dbReference type="InterPro" id="IPR033730">
    <property type="entry name" value="ProRS_core_prok"/>
</dbReference>
<comment type="caution">
    <text evidence="11">The sequence shown here is derived from an EMBL/GenBank/DDBJ whole genome shotgun (WGS) entry which is preliminary data.</text>
</comment>
<accession>A0A8S3YTR9</accession>
<evidence type="ECO:0000256" key="8">
    <source>
        <dbReference type="ARBA" id="ARBA00047671"/>
    </source>
</evidence>
<evidence type="ECO:0000256" key="2">
    <source>
        <dbReference type="ARBA" id="ARBA00022598"/>
    </source>
</evidence>
<keyword evidence="6" id="KW-0030">Aminoacyl-tRNA synthetase</keyword>
<comment type="catalytic activity">
    <reaction evidence="8">
        <text>tRNA(Pro) + L-proline + ATP = L-prolyl-tRNA(Pro) + AMP + diphosphate</text>
        <dbReference type="Rhea" id="RHEA:14305"/>
        <dbReference type="Rhea" id="RHEA-COMP:9700"/>
        <dbReference type="Rhea" id="RHEA-COMP:9702"/>
        <dbReference type="ChEBI" id="CHEBI:30616"/>
        <dbReference type="ChEBI" id="CHEBI:33019"/>
        <dbReference type="ChEBI" id="CHEBI:60039"/>
        <dbReference type="ChEBI" id="CHEBI:78442"/>
        <dbReference type="ChEBI" id="CHEBI:78532"/>
        <dbReference type="ChEBI" id="CHEBI:456215"/>
        <dbReference type="EC" id="6.1.1.15"/>
    </reaction>
</comment>
<dbReference type="PANTHER" id="PTHR42753:SF10">
    <property type="entry name" value="PROLINE--TRNA LIGASE, MITOCHONDRIAL-RELATED"/>
    <property type="match status" value="1"/>
</dbReference>
<protein>
    <recommendedName>
        <fullName evidence="9">Probable proline--tRNA ligase, mitochondrial</fullName>
        <ecNumber evidence="1">6.1.1.15</ecNumber>
    </recommendedName>
    <alternativeName>
        <fullName evidence="7">Prolyl-tRNA synthetase</fullName>
    </alternativeName>
</protein>
<dbReference type="EMBL" id="CAJHNH020000636">
    <property type="protein sequence ID" value="CAG5118965.1"/>
    <property type="molecule type" value="Genomic_DNA"/>
</dbReference>
<evidence type="ECO:0000256" key="7">
    <source>
        <dbReference type="ARBA" id="ARBA00029731"/>
    </source>
</evidence>
<sequence>MGSYCHRRYVSRLFQNFGKLQPKMKTEQEAGLSCNSHKLMLYNDIIAPSYFGGFHMLPLGVRALEKLTRLVDQEMQTVGGQKIAMTTLAKESLWQKSGRWETAGAELFTLKDRQKHQFCLGPTHEELVTQLLANNQVSYKQLPIRLYQITRKFRDEMAPKYGLLRGREFEMKDMYTFDTNKDTALETYNAVCEAYDRIFDRIGVEYVKVSGATGLIGGDLSHEYHYQTDVGQDSVLLCDRCEVKMNKELAAVDGSLPSSCQLPATDCELQERKGIEVGHTFYLGTKYSSIFNAAYRSQEGQNIHYSMCCFGLGMTRIIQSTVEVLSTENNLRWPSLIAPHQIYIIPKKDGPRGSEYLAAAGSLSDSFTQRPHLRGEVVIDDRMSMTIGRRQVDADRLGYPYIVILGVKALESPALYEVVNVAKGETTFMSEDQLMALADTIETI</sequence>
<keyword evidence="5" id="KW-0648">Protein biosynthesis</keyword>
<evidence type="ECO:0000256" key="1">
    <source>
        <dbReference type="ARBA" id="ARBA00012831"/>
    </source>
</evidence>
<dbReference type="Proteomes" id="UP000678393">
    <property type="component" value="Unassembled WGS sequence"/>
</dbReference>
<gene>
    <name evidence="11" type="ORF">CUNI_LOCUS4523</name>
</gene>
<evidence type="ECO:0000256" key="3">
    <source>
        <dbReference type="ARBA" id="ARBA00022741"/>
    </source>
</evidence>
<keyword evidence="4" id="KW-0067">ATP-binding</keyword>
<dbReference type="AlphaFoldDB" id="A0A8S3YTR9"/>
<dbReference type="PANTHER" id="PTHR42753">
    <property type="entry name" value="MITOCHONDRIAL RIBOSOME PROTEIN L39/PROLYL-TRNA LIGASE FAMILY MEMBER"/>
    <property type="match status" value="1"/>
</dbReference>
<evidence type="ECO:0000313" key="11">
    <source>
        <dbReference type="EMBL" id="CAG5118965.1"/>
    </source>
</evidence>
<dbReference type="SUPFAM" id="SSF52954">
    <property type="entry name" value="Class II aaRS ABD-related"/>
    <property type="match status" value="1"/>
</dbReference>
<dbReference type="GO" id="GO:0006433">
    <property type="term" value="P:prolyl-tRNA aminoacylation"/>
    <property type="evidence" value="ECO:0007669"/>
    <property type="project" value="InterPro"/>
</dbReference>
<dbReference type="InterPro" id="IPR004154">
    <property type="entry name" value="Anticodon-bd"/>
</dbReference>
<dbReference type="InterPro" id="IPR002316">
    <property type="entry name" value="Pro-tRNA-ligase_IIa"/>
</dbReference>
<dbReference type="InterPro" id="IPR036621">
    <property type="entry name" value="Anticodon-bd_dom_sf"/>
</dbReference>
<dbReference type="InterPro" id="IPR006195">
    <property type="entry name" value="aa-tRNA-synth_II"/>
</dbReference>
<evidence type="ECO:0000259" key="10">
    <source>
        <dbReference type="PROSITE" id="PS50862"/>
    </source>
</evidence>
<dbReference type="Gene3D" id="3.30.930.10">
    <property type="entry name" value="Bira Bifunctional Protein, Domain 2"/>
    <property type="match status" value="1"/>
</dbReference>
<dbReference type="PROSITE" id="PS50862">
    <property type="entry name" value="AA_TRNA_LIGASE_II"/>
    <property type="match status" value="1"/>
</dbReference>
<proteinExistence type="predicted"/>
<dbReference type="FunFam" id="3.30.930.10:FF:000042">
    <property type="entry name" value="probable proline--tRNA ligase, mitochondrial"/>
    <property type="match status" value="1"/>
</dbReference>
<dbReference type="EC" id="6.1.1.15" evidence="1"/>
<organism evidence="11 12">
    <name type="scientific">Candidula unifasciata</name>
    <dbReference type="NCBI Taxonomy" id="100452"/>
    <lineage>
        <taxon>Eukaryota</taxon>
        <taxon>Metazoa</taxon>
        <taxon>Spiralia</taxon>
        <taxon>Lophotrochozoa</taxon>
        <taxon>Mollusca</taxon>
        <taxon>Gastropoda</taxon>
        <taxon>Heterobranchia</taxon>
        <taxon>Euthyneura</taxon>
        <taxon>Panpulmonata</taxon>
        <taxon>Eupulmonata</taxon>
        <taxon>Stylommatophora</taxon>
        <taxon>Helicina</taxon>
        <taxon>Helicoidea</taxon>
        <taxon>Geomitridae</taxon>
        <taxon>Candidula</taxon>
    </lineage>
</organism>
<keyword evidence="3" id="KW-0547">Nucleotide-binding</keyword>